<gene>
    <name evidence="1" type="ORF">MQE36_16575</name>
</gene>
<proteinExistence type="predicted"/>
<keyword evidence="2" id="KW-1185">Reference proteome</keyword>
<sequence length="255" mass="29323">MRKLLLLIVVFLTWTISGQNGEEYVVFENVVITPNPSKIKDFQQHMAEHNKKYHTDDVYGCRVYAIVTGPNTGKFVWSMGPIPWSSIDNRPAQGGHDEHWNTMVMPTLLPEANASYWRSHPEFSNFPRDFKLDKLRLTYYDIKRGMGNFDKIKEIIGRVAKMNKEKYPDDIYGVYTNEFGSTNEGKDVVFVDFFESSAKLGEQDENWISNYNAVNGAGSFDRDIKTWFELTNGSERELWILVPELSGKTAAVKIN</sequence>
<evidence type="ECO:0000313" key="2">
    <source>
        <dbReference type="Proteomes" id="UP000829476"/>
    </source>
</evidence>
<name>A0ABY3YM39_9FLAO</name>
<accession>A0ABY3YM39</accession>
<reference evidence="1 2" key="1">
    <citation type="journal article" date="2018" name="Int. J. Syst. Evol. Microbiol.">
        <title>Zhouia spongiae sp. nov., isolated from a marine sponge.</title>
        <authorList>
            <person name="Zhuang L."/>
            <person name="Lin B."/>
            <person name="Qin F."/>
            <person name="Luo L."/>
        </authorList>
    </citation>
    <scope>NUCLEOTIDE SEQUENCE [LARGE SCALE GENOMIC DNA]</scope>
    <source>
        <strain evidence="1 2">HN-Y44</strain>
    </source>
</reference>
<organism evidence="1 2">
    <name type="scientific">Zhouia spongiae</name>
    <dbReference type="NCBI Taxonomy" id="2202721"/>
    <lineage>
        <taxon>Bacteria</taxon>
        <taxon>Pseudomonadati</taxon>
        <taxon>Bacteroidota</taxon>
        <taxon>Flavobacteriia</taxon>
        <taxon>Flavobacteriales</taxon>
        <taxon>Flavobacteriaceae</taxon>
        <taxon>Zhouia</taxon>
    </lineage>
</organism>
<dbReference type="RefSeq" id="WP_242937086.1">
    <property type="nucleotide sequence ID" value="NZ_CP094326.1"/>
</dbReference>
<protein>
    <submittedName>
        <fullName evidence="1">Uncharacterized protein</fullName>
    </submittedName>
</protein>
<evidence type="ECO:0000313" key="1">
    <source>
        <dbReference type="EMBL" id="UNY98680.1"/>
    </source>
</evidence>
<dbReference type="Proteomes" id="UP000829476">
    <property type="component" value="Chromosome"/>
</dbReference>
<dbReference type="EMBL" id="CP094326">
    <property type="protein sequence ID" value="UNY98680.1"/>
    <property type="molecule type" value="Genomic_DNA"/>
</dbReference>